<organism evidence="1 2">
    <name type="scientific">Scortum barcoo</name>
    <name type="common">barcoo grunter</name>
    <dbReference type="NCBI Taxonomy" id="214431"/>
    <lineage>
        <taxon>Eukaryota</taxon>
        <taxon>Metazoa</taxon>
        <taxon>Chordata</taxon>
        <taxon>Craniata</taxon>
        <taxon>Vertebrata</taxon>
        <taxon>Euteleostomi</taxon>
        <taxon>Actinopterygii</taxon>
        <taxon>Neopterygii</taxon>
        <taxon>Teleostei</taxon>
        <taxon>Neoteleostei</taxon>
        <taxon>Acanthomorphata</taxon>
        <taxon>Eupercaria</taxon>
        <taxon>Centrarchiformes</taxon>
        <taxon>Terapontoidei</taxon>
        <taxon>Terapontidae</taxon>
        <taxon>Scortum</taxon>
    </lineage>
</organism>
<proteinExistence type="predicted"/>
<protein>
    <submittedName>
        <fullName evidence="1">Uncharacterized protein</fullName>
    </submittedName>
</protein>
<dbReference type="Proteomes" id="UP000831701">
    <property type="component" value="Chromosome 19"/>
</dbReference>
<gene>
    <name evidence="1" type="ORF">L3Q82_015687</name>
</gene>
<evidence type="ECO:0000313" key="2">
    <source>
        <dbReference type="Proteomes" id="UP000831701"/>
    </source>
</evidence>
<accession>A0ACB8VNG8</accession>
<comment type="caution">
    <text evidence="1">The sequence shown here is derived from an EMBL/GenBank/DDBJ whole genome shotgun (WGS) entry which is preliminary data.</text>
</comment>
<dbReference type="EMBL" id="CM041549">
    <property type="protein sequence ID" value="KAI3357230.1"/>
    <property type="molecule type" value="Genomic_DNA"/>
</dbReference>
<sequence>MMTVWTGRTTLSDALAKKGNSRLFLLRRLRSFGVQGTTPQTFYDSVVFYGIVCWASSITGQTGQDENGQTVKHVCGSSVMVWGCFAASGPGQLTVIDGIMNSGVYQKILKDNVRPSVRALKLKRSWIMQQDNDPKHTSKSTSEWLKKNKMKVLEWPSQSPDLNPIEMLWSDLKRAVHARRPSNMADLKRFCKEESGPKSLHSVVKDSSQIIANNCARTKFKEAIPAALNDIHGEDIDSLTHCLTDYINFCVENTVPTRTVRSFSNSKPWITPDIKALLKEKRGAFVPGNKEDDQEREKQLQEEDGEPVATEQHQWCLKGTQDHLRLQGAQAQPVGHQRWANYACIRPSPGPVSFAATPVPITVCAHCPLLPPVPPPPLLRPSAHTFCRVPFPPINPPLLQPVSHSTPAETVPAQEAEVFWSAGTTLLRTFYDSVVASAISHSFLGQQHHGHGQEENGQTGHFGTALGSSFTVTGCSIHDQEPHTSLWEVTKNPIVTLSELQRTSVERGEPSRRTNISVAIHQSGLYVKHGGGGSIMLWGCFSVAGTGRLVRIEGKMNAAMYRDILDENLLLQSALDLRLGRRQFIFQQDNDPNHTAKITKEWLQDNSVNVLEWPSQSPDLNPIEHLWRDLKMASTPLAQTYKEFEIVVTCSMQPVLARNCSSSFNIAVGLLAAYLTSFVVFTTVLKGCPVLDAIMLIKTKINTEQKYVKISEPSLDEFLNSVHWLMLKPVHRWKYQHAVLMTQSSWMRTAALPENDRSWIAKAKQVVESALTKKPVGDRIMKEYIQTKGLTDSSRRQMVNILAADMTEIHGGSGYLAWRLKTIQRKSVISEGRRSPRQLRGGGPKARGEASFSPEVALSEEQCREAMSFMKHSTDEAAIKQKMKLTFEFRCKMVLDGEKSSEVLTEFPRFKDIRGLIEQDFILLFGEEIAAKFLERWPTTFKQKVIQQSKALPTSSDLEELIHCAEAPSYEEEMDDDTLASGSDGTVISLLFSSSYTCDSSFCPRQEKTRQDTSSSSSWGDPEAFPGQLRDIVSLQRVLGSSPGPPPSGTCLEHLPREAPRRQIQGASETEQMPAQASGPQLTPPGKSDPMDPIAEHSPQNTTGEGHGGRMPSPDRQSTCGLDIGQTPINPQAPCMESIELVQCSTTGTKPQALFLLNPRVDYWPNQILSSTLA</sequence>
<keyword evidence="2" id="KW-1185">Reference proteome</keyword>
<name>A0ACB8VNG8_9TELE</name>
<evidence type="ECO:0000313" key="1">
    <source>
        <dbReference type="EMBL" id="KAI3357230.1"/>
    </source>
</evidence>
<reference evidence="1" key="1">
    <citation type="submission" date="2022-04" db="EMBL/GenBank/DDBJ databases">
        <title>Jade perch genome.</title>
        <authorList>
            <person name="Chao B."/>
        </authorList>
    </citation>
    <scope>NUCLEOTIDE SEQUENCE</scope>
    <source>
        <strain evidence="1">CB-2022</strain>
    </source>
</reference>